<dbReference type="InterPro" id="IPR007197">
    <property type="entry name" value="rSAM"/>
</dbReference>
<dbReference type="PROSITE" id="PS51918">
    <property type="entry name" value="RADICAL_SAM"/>
    <property type="match status" value="1"/>
</dbReference>
<comment type="cofactor">
    <cofactor evidence="1">
        <name>[4Fe-4S] cluster</name>
        <dbReference type="ChEBI" id="CHEBI:49883"/>
    </cofactor>
</comment>
<keyword evidence="8" id="KW-1185">Reference proteome</keyword>
<dbReference type="EMBL" id="BPRE01000030">
    <property type="protein sequence ID" value="GJE78616.1"/>
    <property type="molecule type" value="Genomic_DNA"/>
</dbReference>
<sequence length="485" mass="54523">MLLVDLNNFASFPTLAVGLIVAALRNRGDEVEVICPLAYDVPAVQRERRETLADHVQRRIHLSDWQPFLNVRDSLRAVHSWSRERSHPTVLREVERALGRRPDIILLSAYLQHFNSVRDIGRIAAAHGIPVLLGGPMFNVTGVADAWRSLEGIVGIVGAESDLSVPDIVDTVCDGGDLTRYPGITLPDGTRSSAARPLRDLDATPMPDFTDFPWDRYPVRIMPLMTGRGCQWDKCAFCSDVVSVSGRTFRTRSVESVLLEMQEQARRHNVASFLFLDLKLNSYPDMIRGIAENVGRYVQGAEWIGTVHVDQRRDNGLSRRDLQAAVAGGMRRISFGLESGSQRLLDLMRKGSSVEGNAAFIRHAHEAGLSIRCTMFKGFPGETDEDMEATADFLETHSRYLDRVRFNDFSLLQDTPIFNAVMARGTSTDAVLVRFLRERQARAEYRNPAMAHRGYRRAKARALAAVYEINRRRLRDSARQFDGLM</sequence>
<name>A0ABQ4V202_9HYPH</name>
<dbReference type="SFLD" id="SFLDG01082">
    <property type="entry name" value="B12-binding_domain_containing"/>
    <property type="match status" value="1"/>
</dbReference>
<evidence type="ECO:0000256" key="1">
    <source>
        <dbReference type="ARBA" id="ARBA00001966"/>
    </source>
</evidence>
<dbReference type="InterPro" id="IPR023404">
    <property type="entry name" value="rSAM_horseshoe"/>
</dbReference>
<reference evidence="7" key="1">
    <citation type="journal article" date="2021" name="Front. Microbiol.">
        <title>Comprehensive Comparative Genomics and Phenotyping of Methylobacterium Species.</title>
        <authorList>
            <person name="Alessa O."/>
            <person name="Ogura Y."/>
            <person name="Fujitani Y."/>
            <person name="Takami H."/>
            <person name="Hayashi T."/>
            <person name="Sahin N."/>
            <person name="Tani A."/>
        </authorList>
    </citation>
    <scope>NUCLEOTIDE SEQUENCE</scope>
    <source>
        <strain evidence="7">DSM 14458</strain>
    </source>
</reference>
<dbReference type="Gene3D" id="3.80.30.20">
    <property type="entry name" value="tm_1862 like domain"/>
    <property type="match status" value="1"/>
</dbReference>
<proteinExistence type="predicted"/>
<dbReference type="InterPro" id="IPR006638">
    <property type="entry name" value="Elp3/MiaA/NifB-like_rSAM"/>
</dbReference>
<dbReference type="SFLD" id="SFLDS00029">
    <property type="entry name" value="Radical_SAM"/>
    <property type="match status" value="1"/>
</dbReference>
<organism evidence="7 8">
    <name type="scientific">Methylorubrum suomiense</name>
    <dbReference type="NCBI Taxonomy" id="144191"/>
    <lineage>
        <taxon>Bacteria</taxon>
        <taxon>Pseudomonadati</taxon>
        <taxon>Pseudomonadota</taxon>
        <taxon>Alphaproteobacteria</taxon>
        <taxon>Hyphomicrobiales</taxon>
        <taxon>Methylobacteriaceae</taxon>
        <taxon>Methylorubrum</taxon>
    </lineage>
</organism>
<evidence type="ECO:0000259" key="6">
    <source>
        <dbReference type="PROSITE" id="PS51918"/>
    </source>
</evidence>
<evidence type="ECO:0000256" key="2">
    <source>
        <dbReference type="ARBA" id="ARBA00022691"/>
    </source>
</evidence>
<feature type="domain" description="Radical SAM core" evidence="6">
    <location>
        <begin position="216"/>
        <end position="449"/>
    </location>
</feature>
<keyword evidence="5" id="KW-0411">Iron-sulfur</keyword>
<dbReference type="Proteomes" id="UP001055093">
    <property type="component" value="Unassembled WGS sequence"/>
</dbReference>
<dbReference type="Pfam" id="PF04055">
    <property type="entry name" value="Radical_SAM"/>
    <property type="match status" value="1"/>
</dbReference>
<accession>A0ABQ4V202</accession>
<comment type="caution">
    <text evidence="7">The sequence shown here is derived from an EMBL/GenBank/DDBJ whole genome shotgun (WGS) entry which is preliminary data.</text>
</comment>
<keyword evidence="2" id="KW-0949">S-adenosyl-L-methionine</keyword>
<evidence type="ECO:0000313" key="7">
    <source>
        <dbReference type="EMBL" id="GJE78616.1"/>
    </source>
</evidence>
<dbReference type="SMART" id="SM00729">
    <property type="entry name" value="Elp3"/>
    <property type="match status" value="1"/>
</dbReference>
<keyword evidence="4" id="KW-0408">Iron</keyword>
<evidence type="ECO:0000256" key="3">
    <source>
        <dbReference type="ARBA" id="ARBA00022723"/>
    </source>
</evidence>
<reference evidence="7" key="2">
    <citation type="submission" date="2021-08" db="EMBL/GenBank/DDBJ databases">
        <authorList>
            <person name="Tani A."/>
            <person name="Ola A."/>
            <person name="Ogura Y."/>
            <person name="Katsura K."/>
            <person name="Hayashi T."/>
        </authorList>
    </citation>
    <scope>NUCLEOTIDE SEQUENCE</scope>
    <source>
        <strain evidence="7">DSM 14458</strain>
    </source>
</reference>
<evidence type="ECO:0000256" key="4">
    <source>
        <dbReference type="ARBA" id="ARBA00023004"/>
    </source>
</evidence>
<dbReference type="RefSeq" id="WP_171015600.1">
    <property type="nucleotide sequence ID" value="NZ_BPRE01000030.1"/>
</dbReference>
<keyword evidence="3" id="KW-0479">Metal-binding</keyword>
<dbReference type="InterPro" id="IPR051198">
    <property type="entry name" value="BchE-like"/>
</dbReference>
<evidence type="ECO:0000256" key="5">
    <source>
        <dbReference type="ARBA" id="ARBA00023014"/>
    </source>
</evidence>
<evidence type="ECO:0000313" key="8">
    <source>
        <dbReference type="Proteomes" id="UP001055093"/>
    </source>
</evidence>
<protein>
    <submittedName>
        <fullName evidence="7">tRNA-2-methylthio-N(6)-dimethylallyladenosine synthase</fullName>
    </submittedName>
</protein>
<gene>
    <name evidence="7" type="primary">miaB_2</name>
    <name evidence="7" type="ORF">BGCPKDLD_5234</name>
</gene>
<dbReference type="SUPFAM" id="SSF102114">
    <property type="entry name" value="Radical SAM enzymes"/>
    <property type="match status" value="1"/>
</dbReference>
<dbReference type="InterPro" id="IPR058240">
    <property type="entry name" value="rSAM_sf"/>
</dbReference>
<dbReference type="PANTHER" id="PTHR43409">
    <property type="entry name" value="ANAEROBIC MAGNESIUM-PROTOPORPHYRIN IX MONOMETHYL ESTER CYCLASE-RELATED"/>
    <property type="match status" value="1"/>
</dbReference>